<keyword evidence="1" id="KW-0349">Heme</keyword>
<reference evidence="4" key="3">
    <citation type="submission" date="2020-09" db="EMBL/GenBank/DDBJ databases">
        <authorList>
            <person name="Sun Q."/>
            <person name="Ohkuma M."/>
        </authorList>
    </citation>
    <scope>NUCLEOTIDE SEQUENCE</scope>
    <source>
        <strain evidence="4">JCM 4834</strain>
    </source>
</reference>
<feature type="binding site" description="axial binding residue" evidence="1">
    <location>
        <position position="170"/>
    </location>
    <ligand>
        <name>heme b</name>
        <dbReference type="ChEBI" id="CHEBI:60344"/>
    </ligand>
    <ligandPart>
        <name>Fe</name>
        <dbReference type="ChEBI" id="CHEBI:18248"/>
    </ligandPart>
</feature>
<comment type="cofactor">
    <cofactor evidence="1">
        <name>heme b</name>
        <dbReference type="ChEBI" id="CHEBI:60344"/>
    </cofactor>
    <text evidence="1">Binds 1 heme b group per subunit, that coordinates a highly solvent-exposed Fe(III) atom.</text>
</comment>
<keyword evidence="1" id="KW-0408">Iron</keyword>
<dbReference type="PANTHER" id="PTHR15854">
    <property type="entry name" value="THAP4 PROTEIN"/>
    <property type="match status" value="1"/>
</dbReference>
<feature type="short sequence motif" description="GXWXGXG" evidence="1">
    <location>
        <begin position="34"/>
        <end position="40"/>
    </location>
</feature>
<dbReference type="EC" id="5.99.-.-" evidence="1"/>
<protein>
    <recommendedName>
        <fullName evidence="1">Peroxynitrite isomerase</fullName>
        <ecNumber evidence="1">5.99.-.-</ecNumber>
    </recommendedName>
    <alternativeName>
        <fullName evidence="1">Ferric nitrobindin</fullName>
        <shortName evidence="1">Nb(III)</shortName>
    </alternativeName>
</protein>
<dbReference type="GO" id="GO:0046872">
    <property type="term" value="F:metal ion binding"/>
    <property type="evidence" value="ECO:0007669"/>
    <property type="project" value="UniProtKB-KW"/>
</dbReference>
<evidence type="ECO:0000256" key="1">
    <source>
        <dbReference type="HAMAP-Rule" id="MF_01297"/>
    </source>
</evidence>
<name>A0A5P2UTK5_9ACTN</name>
<reference evidence="4" key="1">
    <citation type="journal article" date="2014" name="Int. J. Syst. Evol. Microbiol.">
        <title>Complete genome sequence of Corynebacterium casei LMG S-19264T (=DSM 44701T), isolated from a smear-ripened cheese.</title>
        <authorList>
            <consortium name="US DOE Joint Genome Institute (JGI-PGF)"/>
            <person name="Walter F."/>
            <person name="Albersmeier A."/>
            <person name="Kalinowski J."/>
            <person name="Ruckert C."/>
        </authorList>
    </citation>
    <scope>NUCLEOTIDE SEQUENCE</scope>
    <source>
        <strain evidence="4">JCM 4834</strain>
    </source>
</reference>
<feature type="binding site" evidence="1">
    <location>
        <position position="138"/>
    </location>
    <ligand>
        <name>heme b</name>
        <dbReference type="ChEBI" id="CHEBI:60344"/>
    </ligand>
</feature>
<dbReference type="EMBL" id="CP023701">
    <property type="protein sequence ID" value="QEU82518.1"/>
    <property type="molecule type" value="Genomic_DNA"/>
</dbReference>
<dbReference type="HAMAP" id="MF_01297">
    <property type="entry name" value="nitrobindin"/>
    <property type="match status" value="1"/>
</dbReference>
<evidence type="ECO:0000313" key="5">
    <source>
        <dbReference type="EMBL" id="QEU82518.1"/>
    </source>
</evidence>
<accession>A0A5P2UTK5</accession>
<dbReference type="PANTHER" id="PTHR15854:SF4">
    <property type="entry name" value="PEROXYNITRITE ISOMERASE THAP4"/>
    <property type="match status" value="1"/>
</dbReference>
<gene>
    <name evidence="5" type="ORF">CP968_33490</name>
    <name evidence="4" type="ORF">GCM10010371_46730</name>
</gene>
<evidence type="ECO:0000259" key="3">
    <source>
        <dbReference type="Pfam" id="PF08768"/>
    </source>
</evidence>
<dbReference type="GO" id="GO:0062213">
    <property type="term" value="F:peroxynitrite isomerase activity"/>
    <property type="evidence" value="ECO:0007669"/>
    <property type="project" value="UniProtKB-UniRule"/>
</dbReference>
<keyword evidence="6" id="KW-1185">Reference proteome</keyword>
<dbReference type="SUPFAM" id="SSF50814">
    <property type="entry name" value="Lipocalins"/>
    <property type="match status" value="1"/>
</dbReference>
<dbReference type="InterPro" id="IPR012674">
    <property type="entry name" value="Calycin"/>
</dbReference>
<feature type="domain" description="THAP4-like heme-binding" evidence="3">
    <location>
        <begin position="26"/>
        <end position="176"/>
    </location>
</feature>
<dbReference type="Pfam" id="PF08768">
    <property type="entry name" value="THAP4_heme-bd"/>
    <property type="match status" value="1"/>
</dbReference>
<feature type="region of interest" description="Disordered" evidence="2">
    <location>
        <begin position="1"/>
        <end position="22"/>
    </location>
</feature>
<comment type="catalytic activity">
    <reaction evidence="1">
        <text>peroxynitrite = nitrate</text>
        <dbReference type="Rhea" id="RHEA:63116"/>
        <dbReference type="ChEBI" id="CHEBI:17632"/>
        <dbReference type="ChEBI" id="CHEBI:25941"/>
    </reaction>
</comment>
<proteinExistence type="inferred from homology"/>
<keyword evidence="1" id="KW-0479">Metal-binding</keyword>
<evidence type="ECO:0000256" key="2">
    <source>
        <dbReference type="SAM" id="MobiDB-lite"/>
    </source>
</evidence>
<dbReference type="AlphaFoldDB" id="A0A5P2UTK5"/>
<comment type="pathway">
    <text evidence="1">Nitrogen metabolism.</text>
</comment>
<dbReference type="InterPro" id="IPR045165">
    <property type="entry name" value="Nitrobindin"/>
</dbReference>
<keyword evidence="1" id="KW-0413">Isomerase</keyword>
<dbReference type="KEGG" id="ssub:CP968_33490"/>
<dbReference type="Proteomes" id="UP000634660">
    <property type="component" value="Unassembled WGS sequence"/>
</dbReference>
<reference evidence="5 6" key="2">
    <citation type="submission" date="2017-09" db="EMBL/GenBank/DDBJ databases">
        <authorList>
            <person name="Lee N."/>
            <person name="Cho B.-K."/>
        </authorList>
    </citation>
    <scope>NUCLEOTIDE SEQUENCE [LARGE SCALE GENOMIC DNA]</scope>
    <source>
        <strain evidence="5 6">ATCC 27467</strain>
    </source>
</reference>
<comment type="similarity">
    <text evidence="1">Belongs to the nitrobindin family.</text>
</comment>
<evidence type="ECO:0000313" key="4">
    <source>
        <dbReference type="EMBL" id="GGZ81778.1"/>
    </source>
</evidence>
<dbReference type="InterPro" id="IPR022939">
    <property type="entry name" value="Nb(III)_bact/plant"/>
</dbReference>
<feature type="binding site" evidence="1">
    <location>
        <position position="46"/>
    </location>
    <ligand>
        <name>heme b</name>
        <dbReference type="ChEBI" id="CHEBI:60344"/>
    </ligand>
</feature>
<comment type="function">
    <text evidence="1">Heme-binding protein able to scavenge peroxynitrite and to protect free L-tyrosine against peroxynitrite-mediated nitration, by acting as a peroxynitrite isomerase that converts peroxynitrite to nitrate. Therefore, this protein likely plays a role in peroxynitrite sensing and in the detoxification of reactive nitrogen and oxygen species (RNS and ROS, respectively). Is able to bind nitric oxide (NO) in vitro, but may act as a sensor of peroxynitrite levels in vivo.</text>
</comment>
<organism evidence="5 6">
    <name type="scientific">Streptomyces subrutilus</name>
    <dbReference type="NCBI Taxonomy" id="36818"/>
    <lineage>
        <taxon>Bacteria</taxon>
        <taxon>Bacillati</taxon>
        <taxon>Actinomycetota</taxon>
        <taxon>Actinomycetes</taxon>
        <taxon>Kitasatosporales</taxon>
        <taxon>Streptomycetaceae</taxon>
        <taxon>Streptomyces</taxon>
    </lineage>
</organism>
<dbReference type="RefSeq" id="WP_150521525.1">
    <property type="nucleotide sequence ID" value="NZ_BMVX01000019.1"/>
</dbReference>
<dbReference type="GO" id="GO:0020037">
    <property type="term" value="F:heme binding"/>
    <property type="evidence" value="ECO:0007669"/>
    <property type="project" value="UniProtKB-UniRule"/>
</dbReference>
<dbReference type="CDD" id="cd07828">
    <property type="entry name" value="lipocalin_heme-bd-THAP4-like"/>
    <property type="match status" value="1"/>
</dbReference>
<dbReference type="Gene3D" id="2.40.128.20">
    <property type="match status" value="1"/>
</dbReference>
<sequence>MFEPVRDNPYPDSHVLGEGPEPHPLLGPVLPLLGRWHGRGRGEYPTLPQDFRYEQEITFSHDGRPFLRYEARAWLVDGDGVPVRPAGRESGWWRVTPDATLEVVLAHPTGIVETYVGRAAGTEFEIGTKEVSLTPLAKEVTGTRRHYTVDEGRMTVVHDMAAVGQPLQHHLTTHLRLRPS</sequence>
<dbReference type="InterPro" id="IPR014878">
    <property type="entry name" value="THAP4-like_heme-bd"/>
</dbReference>
<comment type="domain">
    <text evidence="1">Forms a 10-stranded antiparallel beta-barrel structure able to accommodate a hydrophobic ligand in its interior. In fact, this fold hosts the heme group, which is located in a wide surface cleft.</text>
</comment>
<dbReference type="Proteomes" id="UP000326831">
    <property type="component" value="Chromosome"/>
</dbReference>
<dbReference type="EMBL" id="BMVX01000019">
    <property type="protein sequence ID" value="GGZ81778.1"/>
    <property type="molecule type" value="Genomic_DNA"/>
</dbReference>
<evidence type="ECO:0000313" key="6">
    <source>
        <dbReference type="Proteomes" id="UP000326831"/>
    </source>
</evidence>
<dbReference type="OrthoDB" id="4804006at2"/>